<evidence type="ECO:0000256" key="4">
    <source>
        <dbReference type="ARBA" id="ARBA00022989"/>
    </source>
</evidence>
<evidence type="ECO:0000256" key="5">
    <source>
        <dbReference type="ARBA" id="ARBA00023136"/>
    </source>
</evidence>
<gene>
    <name evidence="8" type="ORF">D3Z33_09290</name>
</gene>
<dbReference type="AlphaFoldDB" id="A0A845QZX5"/>
<proteinExistence type="predicted"/>
<feature type="transmembrane region" description="Helical" evidence="6">
    <location>
        <begin position="148"/>
        <end position="170"/>
    </location>
</feature>
<evidence type="ECO:0000256" key="3">
    <source>
        <dbReference type="ARBA" id="ARBA00022692"/>
    </source>
</evidence>
<evidence type="ECO:0000256" key="1">
    <source>
        <dbReference type="ARBA" id="ARBA00004651"/>
    </source>
</evidence>
<dbReference type="PANTHER" id="PTHR36115:SF9">
    <property type="entry name" value="LMO1584 PROTEIN"/>
    <property type="match status" value="1"/>
</dbReference>
<reference evidence="8 9" key="1">
    <citation type="submission" date="2018-08" db="EMBL/GenBank/DDBJ databases">
        <title>Murine metabolic-syndrome-specific gut microbial biobank.</title>
        <authorList>
            <person name="Liu C."/>
        </authorList>
    </citation>
    <scope>NUCLEOTIDE SEQUENCE [LARGE SCALE GENOMIC DNA]</scope>
    <source>
        <strain evidence="8 9">583</strain>
    </source>
</reference>
<dbReference type="Pfam" id="PF06271">
    <property type="entry name" value="RDD"/>
    <property type="match status" value="1"/>
</dbReference>
<dbReference type="InterPro" id="IPR010432">
    <property type="entry name" value="RDD"/>
</dbReference>
<comment type="caution">
    <text evidence="8">The sequence shown here is derived from an EMBL/GenBank/DDBJ whole genome shotgun (WGS) entry which is preliminary data.</text>
</comment>
<dbReference type="RefSeq" id="WP_160197523.1">
    <property type="nucleotide sequence ID" value="NZ_QXXA01000010.1"/>
</dbReference>
<keyword evidence="9" id="KW-1185">Reference proteome</keyword>
<keyword evidence="5 6" id="KW-0472">Membrane</keyword>
<dbReference type="EMBL" id="QXXA01000010">
    <property type="protein sequence ID" value="NBI07046.1"/>
    <property type="molecule type" value="Genomic_DNA"/>
</dbReference>
<keyword evidence="2" id="KW-1003">Cell membrane</keyword>
<evidence type="ECO:0000256" key="6">
    <source>
        <dbReference type="SAM" id="Phobius"/>
    </source>
</evidence>
<dbReference type="InterPro" id="IPR051791">
    <property type="entry name" value="Pra-immunoreactive"/>
</dbReference>
<dbReference type="GO" id="GO:0005886">
    <property type="term" value="C:plasma membrane"/>
    <property type="evidence" value="ECO:0007669"/>
    <property type="project" value="UniProtKB-SubCell"/>
</dbReference>
<dbReference type="Proteomes" id="UP000467132">
    <property type="component" value="Unassembled WGS sequence"/>
</dbReference>
<evidence type="ECO:0000313" key="8">
    <source>
        <dbReference type="EMBL" id="NBI07046.1"/>
    </source>
</evidence>
<accession>A0A845QZX5</accession>
<dbReference type="OrthoDB" id="3183738at2"/>
<comment type="subcellular location">
    <subcellularLocation>
        <location evidence="1">Cell membrane</location>
        <topology evidence="1">Multi-pass membrane protein</topology>
    </subcellularLocation>
</comment>
<evidence type="ECO:0000256" key="2">
    <source>
        <dbReference type="ARBA" id="ARBA00022475"/>
    </source>
</evidence>
<organism evidence="8 9">
    <name type="scientific">Senegalia massiliensis</name>
    <dbReference type="NCBI Taxonomy" id="1720316"/>
    <lineage>
        <taxon>Bacteria</taxon>
        <taxon>Bacillati</taxon>
        <taxon>Bacillota</taxon>
        <taxon>Clostridia</taxon>
        <taxon>Eubacteriales</taxon>
        <taxon>Clostridiaceae</taxon>
        <taxon>Senegalia</taxon>
    </lineage>
</organism>
<feature type="transmembrane region" description="Helical" evidence="6">
    <location>
        <begin position="65"/>
        <end position="85"/>
    </location>
</feature>
<protein>
    <submittedName>
        <fullName evidence="8">RDD family protein</fullName>
    </submittedName>
</protein>
<dbReference type="PANTHER" id="PTHR36115">
    <property type="entry name" value="PROLINE-RICH ANTIGEN HOMOLOG-RELATED"/>
    <property type="match status" value="1"/>
</dbReference>
<name>A0A845QZX5_9CLOT</name>
<evidence type="ECO:0000313" key="9">
    <source>
        <dbReference type="Proteomes" id="UP000467132"/>
    </source>
</evidence>
<keyword evidence="3 6" id="KW-0812">Transmembrane</keyword>
<feature type="domain" description="RDD" evidence="7">
    <location>
        <begin position="16"/>
        <end position="183"/>
    </location>
</feature>
<keyword evidence="4 6" id="KW-1133">Transmembrane helix</keyword>
<evidence type="ECO:0000259" key="7">
    <source>
        <dbReference type="Pfam" id="PF06271"/>
    </source>
</evidence>
<feature type="transmembrane region" description="Helical" evidence="6">
    <location>
        <begin position="21"/>
        <end position="45"/>
    </location>
</feature>
<sequence length="191" mass="21070">MGAQSGALAFQSEKVNIFRRAIAALFDIYISSVLANIPILIIYSIETGETQMTRDLSSLSTLSGILASVLGILIVSVYYIVIPLYKFDGQTLMKRLLGFKIIKTDGTKLDLKTMLKREILGSMIVEGGFVSSANYLRQLILILTGSQLLYTGLLYTSFATTILSIIFILFSKKQRALHDYIGNTKVLRGGE</sequence>